<accession>A0A9P4GRU3</accession>
<sequence length="680" mass="76897">MKEEDILARHSRPQRYSTWVPKTRDWRYATGVFQHDDFENDPKDRSAWDTLDYDYQINETIKGKREGLSRSRSRSGSELGADDAILTMGTPDTVRSKAATESPQVVVARKARSPRKNKWASVARFKPSLPAKNDNAEHRYEPESLTIRLQFTGTNIAELQRITTASAYYPPTPQSLARTQSSGTSQTLRTLCSPGTPATSRTADTIHTPHILNSIESIHTFPRYQRLWVDETRDFNMKAVRLTIRKPAETVEELGAKYHWYTGAVPIDAIFPPGVPLSAKEINAYYPHHVRRKGVMLRLTNNGYRGPDIMGIQDFFRGPPTHAIAAPQMNVYQRDSVKSTIPTFKTIGYKGKSDNNLYTEGLALGKFLETTRQQFTVPSFDDLLSGLQHMPTGLDARGLTQCLAWYLKSRDLFTPRLELNVLHTQALIRALRQPLKPFGPQNLDRNALKEWRDNGSFEAVGVQEEPKPKHNLNEQEEQKRTKLHMDLDDDSVQLKLRLPIRHILTFPFLAINTVVGEALKMGIKKAEVRQAVREGQTGRRALDAKSATRRTEERHTEVQEEGVAAKEGSKAFNREQHTGMEEKKPYRIPKRPRPTEESQAQGSSVKKPRTTPAAKSHIPSRSPMPPRLYAGHTPHAYARQSFPHPGATRLSREGNMPAPSSPYVQPRQAVDPIYGPYEPA</sequence>
<gene>
    <name evidence="2" type="ORF">K460DRAFT_391061</name>
</gene>
<name>A0A9P4GRU3_9PLEO</name>
<evidence type="ECO:0000313" key="3">
    <source>
        <dbReference type="Proteomes" id="UP000800039"/>
    </source>
</evidence>
<keyword evidence="3" id="KW-1185">Reference proteome</keyword>
<dbReference type="GeneID" id="63853061"/>
<dbReference type="EMBL" id="ML976614">
    <property type="protein sequence ID" value="KAF1850590.1"/>
    <property type="molecule type" value="Genomic_DNA"/>
</dbReference>
<feature type="compositionally biased region" description="Basic and acidic residues" evidence="1">
    <location>
        <begin position="528"/>
        <end position="543"/>
    </location>
</feature>
<feature type="region of interest" description="Disordered" evidence="1">
    <location>
        <begin position="64"/>
        <end position="84"/>
    </location>
</feature>
<feature type="region of interest" description="Disordered" evidence="1">
    <location>
        <begin position="174"/>
        <end position="203"/>
    </location>
</feature>
<feature type="region of interest" description="Disordered" evidence="1">
    <location>
        <begin position="528"/>
        <end position="680"/>
    </location>
</feature>
<feature type="compositionally biased region" description="Basic and acidic residues" evidence="1">
    <location>
        <begin position="464"/>
        <end position="482"/>
    </location>
</feature>
<feature type="compositionally biased region" description="Polar residues" evidence="1">
    <location>
        <begin position="174"/>
        <end position="190"/>
    </location>
</feature>
<dbReference type="Proteomes" id="UP000800039">
    <property type="component" value="Unassembled WGS sequence"/>
</dbReference>
<organism evidence="2 3">
    <name type="scientific">Cucurbitaria berberidis CBS 394.84</name>
    <dbReference type="NCBI Taxonomy" id="1168544"/>
    <lineage>
        <taxon>Eukaryota</taxon>
        <taxon>Fungi</taxon>
        <taxon>Dikarya</taxon>
        <taxon>Ascomycota</taxon>
        <taxon>Pezizomycotina</taxon>
        <taxon>Dothideomycetes</taxon>
        <taxon>Pleosporomycetidae</taxon>
        <taxon>Pleosporales</taxon>
        <taxon>Pleosporineae</taxon>
        <taxon>Cucurbitariaceae</taxon>
        <taxon>Cucurbitaria</taxon>
    </lineage>
</organism>
<feature type="region of interest" description="Disordered" evidence="1">
    <location>
        <begin position="458"/>
        <end position="482"/>
    </location>
</feature>
<reference evidence="2" key="1">
    <citation type="submission" date="2020-01" db="EMBL/GenBank/DDBJ databases">
        <authorList>
            <consortium name="DOE Joint Genome Institute"/>
            <person name="Haridas S."/>
            <person name="Albert R."/>
            <person name="Binder M."/>
            <person name="Bloem J."/>
            <person name="Labutti K."/>
            <person name="Salamov A."/>
            <person name="Andreopoulos B."/>
            <person name="Baker S.E."/>
            <person name="Barry K."/>
            <person name="Bills G."/>
            <person name="Bluhm B.H."/>
            <person name="Cannon C."/>
            <person name="Castanera R."/>
            <person name="Culley D.E."/>
            <person name="Daum C."/>
            <person name="Ezra D."/>
            <person name="Gonzalez J.B."/>
            <person name="Henrissat B."/>
            <person name="Kuo A."/>
            <person name="Liang C."/>
            <person name="Lipzen A."/>
            <person name="Lutzoni F."/>
            <person name="Magnuson J."/>
            <person name="Mondo S."/>
            <person name="Nolan M."/>
            <person name="Ohm R."/>
            <person name="Pangilinan J."/>
            <person name="Park H.-J."/>
            <person name="Ramirez L."/>
            <person name="Alfaro M."/>
            <person name="Sun H."/>
            <person name="Tritt A."/>
            <person name="Yoshinaga Y."/>
            <person name="Zwiers L.-H."/>
            <person name="Turgeon B.G."/>
            <person name="Goodwin S.B."/>
            <person name="Spatafora J.W."/>
            <person name="Crous P.W."/>
            <person name="Grigoriev I.V."/>
        </authorList>
    </citation>
    <scope>NUCLEOTIDE SEQUENCE</scope>
    <source>
        <strain evidence="2">CBS 394.84</strain>
    </source>
</reference>
<evidence type="ECO:0000256" key="1">
    <source>
        <dbReference type="SAM" id="MobiDB-lite"/>
    </source>
</evidence>
<evidence type="ECO:0000313" key="2">
    <source>
        <dbReference type="EMBL" id="KAF1850590.1"/>
    </source>
</evidence>
<protein>
    <submittedName>
        <fullName evidence="2">Uncharacterized protein</fullName>
    </submittedName>
</protein>
<dbReference type="RefSeq" id="XP_040793153.1">
    <property type="nucleotide sequence ID" value="XM_040935810.1"/>
</dbReference>
<comment type="caution">
    <text evidence="2">The sequence shown here is derived from an EMBL/GenBank/DDBJ whole genome shotgun (WGS) entry which is preliminary data.</text>
</comment>
<proteinExistence type="predicted"/>
<feature type="compositionally biased region" description="Basic and acidic residues" evidence="1">
    <location>
        <begin position="549"/>
        <end position="585"/>
    </location>
</feature>
<dbReference type="OrthoDB" id="3796227at2759"/>
<dbReference type="AlphaFoldDB" id="A0A9P4GRU3"/>